<sequence>CYFILPAVGSVTFSGKWLAGPATLMLLAAYIIGLAIYFLTTVRKARECETYIGGELMSETYVSDEPTGEARDVEVTGVNFYRTVEDLTPLHGIYRAARNKLFDIYDVGTKVLFYFVEALRRAHSGVLPVYLTWFLAGFIVLLWLLVYGAKLI</sequence>
<feature type="non-terminal residue" evidence="2">
    <location>
        <position position="1"/>
    </location>
</feature>
<keyword evidence="1" id="KW-0472">Membrane</keyword>
<organism evidence="2">
    <name type="scientific">marine sediment metagenome</name>
    <dbReference type="NCBI Taxonomy" id="412755"/>
    <lineage>
        <taxon>unclassified sequences</taxon>
        <taxon>metagenomes</taxon>
        <taxon>ecological metagenomes</taxon>
    </lineage>
</organism>
<accession>X0V847</accession>
<evidence type="ECO:0000256" key="1">
    <source>
        <dbReference type="SAM" id="Phobius"/>
    </source>
</evidence>
<dbReference type="EMBL" id="BARS01023091">
    <property type="protein sequence ID" value="GAG07502.1"/>
    <property type="molecule type" value="Genomic_DNA"/>
</dbReference>
<feature type="transmembrane region" description="Helical" evidence="1">
    <location>
        <begin position="129"/>
        <end position="149"/>
    </location>
</feature>
<protein>
    <submittedName>
        <fullName evidence="2">Uncharacterized protein</fullName>
    </submittedName>
</protein>
<keyword evidence="1" id="KW-1133">Transmembrane helix</keyword>
<reference evidence="2" key="1">
    <citation type="journal article" date="2014" name="Front. Microbiol.">
        <title>High frequency of phylogenetically diverse reductive dehalogenase-homologous genes in deep subseafloor sedimentary metagenomes.</title>
        <authorList>
            <person name="Kawai M."/>
            <person name="Futagami T."/>
            <person name="Toyoda A."/>
            <person name="Takaki Y."/>
            <person name="Nishi S."/>
            <person name="Hori S."/>
            <person name="Arai W."/>
            <person name="Tsubouchi T."/>
            <person name="Morono Y."/>
            <person name="Uchiyama I."/>
            <person name="Ito T."/>
            <person name="Fujiyama A."/>
            <person name="Inagaki F."/>
            <person name="Takami H."/>
        </authorList>
    </citation>
    <scope>NUCLEOTIDE SEQUENCE</scope>
    <source>
        <strain evidence="2">Expedition CK06-06</strain>
    </source>
</reference>
<keyword evidence="1" id="KW-0812">Transmembrane</keyword>
<evidence type="ECO:0000313" key="2">
    <source>
        <dbReference type="EMBL" id="GAG07502.1"/>
    </source>
</evidence>
<name>X0V847_9ZZZZ</name>
<comment type="caution">
    <text evidence="2">The sequence shown here is derived from an EMBL/GenBank/DDBJ whole genome shotgun (WGS) entry which is preliminary data.</text>
</comment>
<feature type="transmembrane region" description="Helical" evidence="1">
    <location>
        <begin position="18"/>
        <end position="39"/>
    </location>
</feature>
<gene>
    <name evidence="2" type="ORF">S01H1_36811</name>
</gene>
<dbReference type="AlphaFoldDB" id="X0V847"/>
<proteinExistence type="predicted"/>